<dbReference type="Proteomes" id="UP000075902">
    <property type="component" value="Unassembled WGS sequence"/>
</dbReference>
<dbReference type="InterPro" id="IPR011009">
    <property type="entry name" value="Kinase-like_dom_sf"/>
</dbReference>
<dbReference type="GO" id="GO:0050321">
    <property type="term" value="F:tau-protein kinase activity"/>
    <property type="evidence" value="ECO:0007669"/>
    <property type="project" value="TreeGrafter"/>
</dbReference>
<feature type="region of interest" description="Disordered" evidence="7">
    <location>
        <begin position="1"/>
        <end position="21"/>
    </location>
</feature>
<evidence type="ECO:0000256" key="1">
    <source>
        <dbReference type="ARBA" id="ARBA00022527"/>
    </source>
</evidence>
<organism evidence="9 10">
    <name type="scientific">Anopheles melas</name>
    <dbReference type="NCBI Taxonomy" id="34690"/>
    <lineage>
        <taxon>Eukaryota</taxon>
        <taxon>Metazoa</taxon>
        <taxon>Ecdysozoa</taxon>
        <taxon>Arthropoda</taxon>
        <taxon>Hexapoda</taxon>
        <taxon>Insecta</taxon>
        <taxon>Pterygota</taxon>
        <taxon>Neoptera</taxon>
        <taxon>Endopterygota</taxon>
        <taxon>Diptera</taxon>
        <taxon>Nematocera</taxon>
        <taxon>Culicoidea</taxon>
        <taxon>Culicidae</taxon>
        <taxon>Anophelinae</taxon>
        <taxon>Anopheles</taxon>
    </lineage>
</organism>
<feature type="compositionally biased region" description="Polar residues" evidence="7">
    <location>
        <begin position="486"/>
        <end position="495"/>
    </location>
</feature>
<dbReference type="SMART" id="SM00220">
    <property type="entry name" value="S_TKc"/>
    <property type="match status" value="1"/>
</dbReference>
<feature type="binding site" evidence="6">
    <location>
        <position position="86"/>
    </location>
    <ligand>
        <name>ATP</name>
        <dbReference type="ChEBI" id="CHEBI:30616"/>
    </ligand>
</feature>
<dbReference type="GO" id="GO:0000226">
    <property type="term" value="P:microtubule cytoskeleton organization"/>
    <property type="evidence" value="ECO:0007669"/>
    <property type="project" value="TreeGrafter"/>
</dbReference>
<keyword evidence="2" id="KW-0808">Transferase</keyword>
<reference evidence="9" key="2">
    <citation type="submission" date="2020-05" db="UniProtKB">
        <authorList>
            <consortium name="EnsemblMetazoa"/>
        </authorList>
    </citation>
    <scope>IDENTIFICATION</scope>
    <source>
        <strain evidence="9">CM1001059</strain>
    </source>
</reference>
<dbReference type="InterPro" id="IPR000719">
    <property type="entry name" value="Prot_kinase_dom"/>
</dbReference>
<dbReference type="Pfam" id="PF00069">
    <property type="entry name" value="Pkinase"/>
    <property type="match status" value="1"/>
</dbReference>
<keyword evidence="4" id="KW-0418">Kinase</keyword>
<feature type="region of interest" description="Disordered" evidence="7">
    <location>
        <begin position="600"/>
        <end position="802"/>
    </location>
</feature>
<feature type="region of interest" description="Disordered" evidence="7">
    <location>
        <begin position="404"/>
        <end position="452"/>
    </location>
</feature>
<dbReference type="FunFam" id="3.30.200.20:FF:000315">
    <property type="entry name" value="Calcium-dependent protein kinase 3"/>
    <property type="match status" value="1"/>
</dbReference>
<dbReference type="SUPFAM" id="SSF56112">
    <property type="entry name" value="Protein kinase-like (PK-like)"/>
    <property type="match status" value="1"/>
</dbReference>
<feature type="compositionally biased region" description="Basic and acidic residues" evidence="7">
    <location>
        <begin position="753"/>
        <end position="763"/>
    </location>
</feature>
<feature type="region of interest" description="Disordered" evidence="7">
    <location>
        <begin position="525"/>
        <end position="554"/>
    </location>
</feature>
<dbReference type="GO" id="GO:0005737">
    <property type="term" value="C:cytoplasm"/>
    <property type="evidence" value="ECO:0007669"/>
    <property type="project" value="TreeGrafter"/>
</dbReference>
<accession>A0A182UFX3</accession>
<protein>
    <recommendedName>
        <fullName evidence="8">Protein kinase domain-containing protein</fullName>
    </recommendedName>
</protein>
<dbReference type="PROSITE" id="PS50011">
    <property type="entry name" value="PROTEIN_KINASE_DOM"/>
    <property type="match status" value="1"/>
</dbReference>
<feature type="compositionally biased region" description="Low complexity" evidence="7">
    <location>
        <begin position="694"/>
        <end position="708"/>
    </location>
</feature>
<evidence type="ECO:0000256" key="5">
    <source>
        <dbReference type="ARBA" id="ARBA00022840"/>
    </source>
</evidence>
<dbReference type="STRING" id="34690.A0A182UFX3"/>
<name>A0A182UFX3_9DIPT</name>
<feature type="compositionally biased region" description="Basic and acidic residues" evidence="7">
    <location>
        <begin position="620"/>
        <end position="647"/>
    </location>
</feature>
<dbReference type="GO" id="GO:0005524">
    <property type="term" value="F:ATP binding"/>
    <property type="evidence" value="ECO:0007669"/>
    <property type="project" value="UniProtKB-UniRule"/>
</dbReference>
<evidence type="ECO:0000256" key="2">
    <source>
        <dbReference type="ARBA" id="ARBA00022679"/>
    </source>
</evidence>
<dbReference type="GO" id="GO:0035556">
    <property type="term" value="P:intracellular signal transduction"/>
    <property type="evidence" value="ECO:0007669"/>
    <property type="project" value="TreeGrafter"/>
</dbReference>
<dbReference type="CDD" id="cd14073">
    <property type="entry name" value="STKc_NUAK"/>
    <property type="match status" value="1"/>
</dbReference>
<feature type="region of interest" description="Disordered" evidence="7">
    <location>
        <begin position="464"/>
        <end position="495"/>
    </location>
</feature>
<dbReference type="FunFam" id="1.10.510.10:FF:000389">
    <property type="entry name" value="Uncharacterized protein, isoform E"/>
    <property type="match status" value="1"/>
</dbReference>
<feature type="compositionally biased region" description="Low complexity" evidence="7">
    <location>
        <begin position="465"/>
        <end position="481"/>
    </location>
</feature>
<dbReference type="PROSITE" id="PS00107">
    <property type="entry name" value="PROTEIN_KINASE_ATP"/>
    <property type="match status" value="1"/>
</dbReference>
<feature type="compositionally biased region" description="Polar residues" evidence="7">
    <location>
        <begin position="709"/>
        <end position="718"/>
    </location>
</feature>
<dbReference type="PANTHER" id="PTHR24346:SF93">
    <property type="entry name" value="NUAK FAMILY SNF1-LIKE KINASE 1"/>
    <property type="match status" value="1"/>
</dbReference>
<evidence type="ECO:0000256" key="4">
    <source>
        <dbReference type="ARBA" id="ARBA00022777"/>
    </source>
</evidence>
<feature type="region of interest" description="Disordered" evidence="7">
    <location>
        <begin position="841"/>
        <end position="915"/>
    </location>
</feature>
<feature type="domain" description="Protein kinase" evidence="8">
    <location>
        <begin position="53"/>
        <end position="304"/>
    </location>
</feature>
<keyword evidence="5 6" id="KW-0067">ATP-binding</keyword>
<proteinExistence type="predicted"/>
<dbReference type="VEuPathDB" id="VectorBase:AMEC019680"/>
<evidence type="ECO:0000256" key="3">
    <source>
        <dbReference type="ARBA" id="ARBA00022741"/>
    </source>
</evidence>
<dbReference type="EnsemblMetazoa" id="AMEC019680-RA">
    <property type="protein sequence ID" value="AMEC019680-PA"/>
    <property type="gene ID" value="AMEC019680"/>
</dbReference>
<evidence type="ECO:0000313" key="10">
    <source>
        <dbReference type="Proteomes" id="UP000075902"/>
    </source>
</evidence>
<dbReference type="PROSITE" id="PS00108">
    <property type="entry name" value="PROTEIN_KINASE_ST"/>
    <property type="match status" value="1"/>
</dbReference>
<evidence type="ECO:0000256" key="7">
    <source>
        <dbReference type="SAM" id="MobiDB-lite"/>
    </source>
</evidence>
<keyword evidence="1" id="KW-0723">Serine/threonine-protein kinase</keyword>
<sequence>MVIGEQVEGGEAMPPSPQQFPPQKATIENIMSGIENTGAVKMNNHRKKLRQRFDIIKKLGQGTYGKVQLGINKETGQEVAIKTIKKSKIETEADLIRIRREVQIMSSVQHPNIIHIYEVFENREKMVLVMEFAAGGELYDYLSERKVLAEEEARRIFRQVSTAIYYCHKHKICHRDLKLENILLDEHGNAKIADFGLSNVFDEQRLLATFCGSPLYASPEIVKGTPYQGPEVDCWSLGVLLYTLVYGAMPFDGANFKRLVKQISQGDYFEPKKPSRASPLIREMLTVCPSHRANIEQICNHWWVNEGYEESCLDLAEELANQTPVRLDVLLSLAPPSVTADQLLVGNGQEDAKAKDRIQRSHSMGSIVEMGGTEAERRILDMVAAGGEAALMPSPTRTITPAEAATAAGVGSPQAQTKRKLETTVSTENATGAVKKKDKADPPSPAQARIPEDMDVEEAAVAGMPTQAAADEQAAEPTAQEDATKPTDSAAQPNESKFEAQEVLEDLQNLENMCDELLLEAAHTQPPASEAGANGATEPPPSSPPVKTVSSVRAKLEKLEKGEIGAKPAVPSSTAPLPTVRKVFGKNKTTDLTTAINEVNARKGEPAPLAGSAHRSASSVERKNSLPDESLARTAERRKSRILETAEKFQQLNQQQPGGGDKFKKFVLPGGGVPTVGNYKKEFERKTGLSTSSTFTKPPATTPQAATTGESESGGSAPSTPPAFAGSAKNLATYQQQQQQQQGTDSPPLAATKSDDEVKESDSKSSVGSFSLEDARRSMENSIAMLSRAKPNDSAPSTPTAIDQLCARTESVSMMEDSERERKLKNAREIIGNAIPIGRLRKPPMPFGANGRSTTGTLGINKPYRMGSETPEPRCDTMSIPRKVSIGNIPSPPKDETKTSHAEITLKSATLPRRK</sequence>
<evidence type="ECO:0000256" key="6">
    <source>
        <dbReference type="PROSITE-ProRule" id="PRU10141"/>
    </source>
</evidence>
<dbReference type="InterPro" id="IPR008271">
    <property type="entry name" value="Ser/Thr_kinase_AS"/>
</dbReference>
<keyword evidence="3 6" id="KW-0547">Nucleotide-binding</keyword>
<evidence type="ECO:0000313" key="9">
    <source>
        <dbReference type="EnsemblMetazoa" id="AMEC019680-PA"/>
    </source>
</evidence>
<dbReference type="AlphaFoldDB" id="A0A182UFX3"/>
<dbReference type="PANTHER" id="PTHR24346">
    <property type="entry name" value="MAP/MICROTUBULE AFFINITY-REGULATING KINASE"/>
    <property type="match status" value="1"/>
</dbReference>
<reference evidence="10" key="1">
    <citation type="submission" date="2014-01" db="EMBL/GenBank/DDBJ databases">
        <title>The Genome Sequence of Anopheles melas CM1001059_A (V2).</title>
        <authorList>
            <consortium name="The Broad Institute Genomics Platform"/>
            <person name="Neafsey D.E."/>
            <person name="Besansky N."/>
            <person name="Howell P."/>
            <person name="Walton C."/>
            <person name="Young S.K."/>
            <person name="Zeng Q."/>
            <person name="Gargeya S."/>
            <person name="Fitzgerald M."/>
            <person name="Haas B."/>
            <person name="Abouelleil A."/>
            <person name="Allen A.W."/>
            <person name="Alvarado L."/>
            <person name="Arachchi H.M."/>
            <person name="Berlin A.M."/>
            <person name="Chapman S.B."/>
            <person name="Gainer-Dewar J."/>
            <person name="Goldberg J."/>
            <person name="Griggs A."/>
            <person name="Gujja S."/>
            <person name="Hansen M."/>
            <person name="Howarth C."/>
            <person name="Imamovic A."/>
            <person name="Ireland A."/>
            <person name="Larimer J."/>
            <person name="McCowan C."/>
            <person name="Murphy C."/>
            <person name="Pearson M."/>
            <person name="Poon T.W."/>
            <person name="Priest M."/>
            <person name="Roberts A."/>
            <person name="Saif S."/>
            <person name="Shea T."/>
            <person name="Sisk P."/>
            <person name="Sykes S."/>
            <person name="Wortman J."/>
            <person name="Nusbaum C."/>
            <person name="Birren B."/>
        </authorList>
    </citation>
    <scope>NUCLEOTIDE SEQUENCE [LARGE SCALE GENOMIC DNA]</scope>
    <source>
        <strain evidence="10">CM1001059</strain>
    </source>
</reference>
<evidence type="ECO:0000259" key="8">
    <source>
        <dbReference type="PROSITE" id="PS50011"/>
    </source>
</evidence>
<dbReference type="InterPro" id="IPR017441">
    <property type="entry name" value="Protein_kinase_ATP_BS"/>
</dbReference>
<keyword evidence="10" id="KW-1185">Reference proteome</keyword>
<dbReference type="Gene3D" id="1.10.510.10">
    <property type="entry name" value="Transferase(Phosphotransferase) domain 1"/>
    <property type="match status" value="1"/>
</dbReference>